<keyword evidence="3" id="KW-1185">Reference proteome</keyword>
<dbReference type="Proteomes" id="UP000315010">
    <property type="component" value="Unassembled WGS sequence"/>
</dbReference>
<protein>
    <submittedName>
        <fullName evidence="2">Uncharacterized protein</fullName>
    </submittedName>
</protein>
<evidence type="ECO:0000256" key="1">
    <source>
        <dbReference type="SAM" id="Phobius"/>
    </source>
</evidence>
<proteinExistence type="predicted"/>
<keyword evidence="1" id="KW-0472">Membrane</keyword>
<organism evidence="2 3">
    <name type="scientific">Novipirellula herctigrandis</name>
    <dbReference type="NCBI Taxonomy" id="2527986"/>
    <lineage>
        <taxon>Bacteria</taxon>
        <taxon>Pseudomonadati</taxon>
        <taxon>Planctomycetota</taxon>
        <taxon>Planctomycetia</taxon>
        <taxon>Pirellulales</taxon>
        <taxon>Pirellulaceae</taxon>
        <taxon>Novipirellula</taxon>
    </lineage>
</organism>
<dbReference type="OrthoDB" id="273848at2"/>
<dbReference type="RefSeq" id="WP_146404406.1">
    <property type="nucleotide sequence ID" value="NZ_SJPJ01000002.1"/>
</dbReference>
<sequence length="169" mass="19391">MRHNSTFGHTLIEVVVTLSLGTSLTGLAVGLVHQAMTIKSISNDRADHDRDAERLVWQFREDVVRAESADSLNPENIEFRSKAPREINYAADNNRVTRIETVDNDLVRRETYELAETFVARFAVNEKMNEATIVIVCMANLDGERIDRKVNVHIGRWSRYQHRTEKVEP</sequence>
<dbReference type="AlphaFoldDB" id="A0A5C5YPL0"/>
<gene>
    <name evidence="2" type="ORF">CA13_71770</name>
</gene>
<dbReference type="EMBL" id="SJPJ01000002">
    <property type="protein sequence ID" value="TWT76680.1"/>
    <property type="molecule type" value="Genomic_DNA"/>
</dbReference>
<evidence type="ECO:0000313" key="2">
    <source>
        <dbReference type="EMBL" id="TWT76680.1"/>
    </source>
</evidence>
<keyword evidence="1" id="KW-1133">Transmembrane helix</keyword>
<keyword evidence="1" id="KW-0812">Transmembrane</keyword>
<evidence type="ECO:0000313" key="3">
    <source>
        <dbReference type="Proteomes" id="UP000315010"/>
    </source>
</evidence>
<feature type="transmembrane region" description="Helical" evidence="1">
    <location>
        <begin position="12"/>
        <end position="32"/>
    </location>
</feature>
<comment type="caution">
    <text evidence="2">The sequence shown here is derived from an EMBL/GenBank/DDBJ whole genome shotgun (WGS) entry which is preliminary data.</text>
</comment>
<reference evidence="2 3" key="1">
    <citation type="submission" date="2019-02" db="EMBL/GenBank/DDBJ databases">
        <title>Deep-cultivation of Planctomycetes and their phenomic and genomic characterization uncovers novel biology.</title>
        <authorList>
            <person name="Wiegand S."/>
            <person name="Jogler M."/>
            <person name="Boedeker C."/>
            <person name="Pinto D."/>
            <person name="Vollmers J."/>
            <person name="Rivas-Marin E."/>
            <person name="Kohn T."/>
            <person name="Peeters S.H."/>
            <person name="Heuer A."/>
            <person name="Rast P."/>
            <person name="Oberbeckmann S."/>
            <person name="Bunk B."/>
            <person name="Jeske O."/>
            <person name="Meyerdierks A."/>
            <person name="Storesund J.E."/>
            <person name="Kallscheuer N."/>
            <person name="Luecker S."/>
            <person name="Lage O.M."/>
            <person name="Pohl T."/>
            <person name="Merkel B.J."/>
            <person name="Hornburger P."/>
            <person name="Mueller R.-W."/>
            <person name="Bruemmer F."/>
            <person name="Labrenz M."/>
            <person name="Spormann A.M."/>
            <person name="Op Den Camp H."/>
            <person name="Overmann J."/>
            <person name="Amann R."/>
            <person name="Jetten M.S.M."/>
            <person name="Mascher T."/>
            <person name="Medema M.H."/>
            <person name="Devos D.P."/>
            <person name="Kaster A.-K."/>
            <person name="Ovreas L."/>
            <person name="Rohde M."/>
            <person name="Galperin M.Y."/>
            <person name="Jogler C."/>
        </authorList>
    </citation>
    <scope>NUCLEOTIDE SEQUENCE [LARGE SCALE GENOMIC DNA]</scope>
    <source>
        <strain evidence="2 3">CA13</strain>
    </source>
</reference>
<accession>A0A5C5YPL0</accession>
<name>A0A5C5YPL0_9BACT</name>